<dbReference type="AlphaFoldDB" id="D3F489"/>
<dbReference type="SUPFAM" id="SSF52540">
    <property type="entry name" value="P-loop containing nucleoside triphosphate hydrolases"/>
    <property type="match status" value="1"/>
</dbReference>
<dbReference type="Pfam" id="PF07683">
    <property type="entry name" value="CobW_C"/>
    <property type="match status" value="1"/>
</dbReference>
<dbReference type="PANTHER" id="PTHR13748">
    <property type="entry name" value="COBW-RELATED"/>
    <property type="match status" value="1"/>
</dbReference>
<dbReference type="RefSeq" id="WP_012933512.1">
    <property type="nucleotide sequence ID" value="NC_013739.1"/>
</dbReference>
<dbReference type="EMBL" id="CP001854">
    <property type="protein sequence ID" value="ADB50461.1"/>
    <property type="molecule type" value="Genomic_DNA"/>
</dbReference>
<evidence type="ECO:0000256" key="5">
    <source>
        <dbReference type="ARBA" id="ARBA00049117"/>
    </source>
</evidence>
<dbReference type="InterPro" id="IPR027417">
    <property type="entry name" value="P-loop_NTPase"/>
</dbReference>
<dbReference type="Gene3D" id="3.30.1220.10">
    <property type="entry name" value="CobW-like, C-terminal domain"/>
    <property type="match status" value="1"/>
</dbReference>
<dbReference type="HOGENOM" id="CLU_017452_0_2_11"/>
<keyword evidence="3" id="KW-0143">Chaperone</keyword>
<dbReference type="KEGG" id="cwo:Cwoe_2035"/>
<name>D3F489_CONWI</name>
<keyword evidence="2" id="KW-0378">Hydrolase</keyword>
<evidence type="ECO:0000313" key="7">
    <source>
        <dbReference type="EMBL" id="ADB50461.1"/>
    </source>
</evidence>
<dbReference type="InterPro" id="IPR011629">
    <property type="entry name" value="CobW-like_C"/>
</dbReference>
<dbReference type="OrthoDB" id="9808822at2"/>
<reference evidence="7 8" key="1">
    <citation type="journal article" date="2010" name="Stand. Genomic Sci.">
        <title>Complete genome sequence of Conexibacter woesei type strain (ID131577).</title>
        <authorList>
            <person name="Pukall R."/>
            <person name="Lapidus A."/>
            <person name="Glavina Del Rio T."/>
            <person name="Copeland A."/>
            <person name="Tice H."/>
            <person name="Cheng J.-F."/>
            <person name="Lucas S."/>
            <person name="Chen F."/>
            <person name="Nolan M."/>
            <person name="Bruce D."/>
            <person name="Goodwin L."/>
            <person name="Pitluck S."/>
            <person name="Mavromatis K."/>
            <person name="Ivanova N."/>
            <person name="Ovchinnikova G."/>
            <person name="Pati A."/>
            <person name="Chen A."/>
            <person name="Palaniappan K."/>
            <person name="Land M."/>
            <person name="Hauser L."/>
            <person name="Chang Y.-J."/>
            <person name="Jeffries C.D."/>
            <person name="Chain P."/>
            <person name="Meincke L."/>
            <person name="Sims D."/>
            <person name="Brettin T."/>
            <person name="Detter J.C."/>
            <person name="Rohde M."/>
            <person name="Goeker M."/>
            <person name="Bristow J."/>
            <person name="Eisen J.A."/>
            <person name="Markowitz V."/>
            <person name="Kyrpides N.C."/>
            <person name="Klenk H.-P."/>
            <person name="Hugenholtz P."/>
        </authorList>
    </citation>
    <scope>NUCLEOTIDE SEQUENCE [LARGE SCALE GENOMIC DNA]</scope>
    <source>
        <strain evidence="8">DSM 14684 / CIP 108061 / JCM 11494 / NBRC 100937 / ID131577</strain>
    </source>
</reference>
<evidence type="ECO:0000256" key="1">
    <source>
        <dbReference type="ARBA" id="ARBA00022741"/>
    </source>
</evidence>
<comment type="similarity">
    <text evidence="4">Belongs to the SIMIBI class G3E GTPase family. ZNG1 subfamily.</text>
</comment>
<proteinExistence type="inferred from homology"/>
<dbReference type="PANTHER" id="PTHR13748:SF62">
    <property type="entry name" value="COBW DOMAIN-CONTAINING PROTEIN"/>
    <property type="match status" value="1"/>
</dbReference>
<keyword evidence="1" id="KW-0547">Nucleotide-binding</keyword>
<evidence type="ECO:0000256" key="3">
    <source>
        <dbReference type="ARBA" id="ARBA00023186"/>
    </source>
</evidence>
<evidence type="ECO:0000259" key="6">
    <source>
        <dbReference type="SMART" id="SM00833"/>
    </source>
</evidence>
<evidence type="ECO:0000313" key="8">
    <source>
        <dbReference type="Proteomes" id="UP000008229"/>
    </source>
</evidence>
<dbReference type="SMART" id="SM00833">
    <property type="entry name" value="CobW_C"/>
    <property type="match status" value="1"/>
</dbReference>
<protein>
    <submittedName>
        <fullName evidence="7">Cobalamin synthesis protein P47K</fullName>
    </submittedName>
</protein>
<gene>
    <name evidence="7" type="ordered locus">Cwoe_2035</name>
</gene>
<reference evidence="8" key="2">
    <citation type="submission" date="2010-01" db="EMBL/GenBank/DDBJ databases">
        <title>The complete genome of Conexibacter woesei DSM 14684.</title>
        <authorList>
            <consortium name="US DOE Joint Genome Institute (JGI-PGF)"/>
            <person name="Lucas S."/>
            <person name="Copeland A."/>
            <person name="Lapidus A."/>
            <person name="Glavina del Rio T."/>
            <person name="Dalin E."/>
            <person name="Tice H."/>
            <person name="Bruce D."/>
            <person name="Goodwin L."/>
            <person name="Pitluck S."/>
            <person name="Kyrpides N."/>
            <person name="Mavromatis K."/>
            <person name="Ivanova N."/>
            <person name="Mikhailova N."/>
            <person name="Chertkov O."/>
            <person name="Brettin T."/>
            <person name="Detter J.C."/>
            <person name="Han C."/>
            <person name="Larimer F."/>
            <person name="Land M."/>
            <person name="Hauser L."/>
            <person name="Markowitz V."/>
            <person name="Cheng J.-F."/>
            <person name="Hugenholtz P."/>
            <person name="Woyke T."/>
            <person name="Wu D."/>
            <person name="Pukall R."/>
            <person name="Steenblock K."/>
            <person name="Schneider S."/>
            <person name="Klenk H.-P."/>
            <person name="Eisen J.A."/>
        </authorList>
    </citation>
    <scope>NUCLEOTIDE SEQUENCE [LARGE SCALE GENOMIC DNA]</scope>
    <source>
        <strain evidence="8">DSM 14684 / CIP 108061 / JCM 11494 / NBRC 100937 / ID131577</strain>
    </source>
</reference>
<organism evidence="7 8">
    <name type="scientific">Conexibacter woesei (strain DSM 14684 / CCUG 47730 / CIP 108061 / JCM 11494 / NBRC 100937 / ID131577)</name>
    <dbReference type="NCBI Taxonomy" id="469383"/>
    <lineage>
        <taxon>Bacteria</taxon>
        <taxon>Bacillati</taxon>
        <taxon>Actinomycetota</taxon>
        <taxon>Thermoleophilia</taxon>
        <taxon>Solirubrobacterales</taxon>
        <taxon>Conexibacteraceae</taxon>
        <taxon>Conexibacter</taxon>
    </lineage>
</organism>
<dbReference type="InterPro" id="IPR036627">
    <property type="entry name" value="CobW-likC_sf"/>
</dbReference>
<comment type="catalytic activity">
    <reaction evidence="5">
        <text>GTP + H2O = GDP + phosphate + H(+)</text>
        <dbReference type="Rhea" id="RHEA:19669"/>
        <dbReference type="ChEBI" id="CHEBI:15377"/>
        <dbReference type="ChEBI" id="CHEBI:15378"/>
        <dbReference type="ChEBI" id="CHEBI:37565"/>
        <dbReference type="ChEBI" id="CHEBI:43474"/>
        <dbReference type="ChEBI" id="CHEBI:58189"/>
    </reaction>
    <physiologicalReaction direction="left-to-right" evidence="5">
        <dbReference type="Rhea" id="RHEA:19670"/>
    </physiologicalReaction>
</comment>
<dbReference type="STRING" id="469383.Cwoe_2035"/>
<dbReference type="GO" id="GO:0016787">
    <property type="term" value="F:hydrolase activity"/>
    <property type="evidence" value="ECO:0007669"/>
    <property type="project" value="UniProtKB-KW"/>
</dbReference>
<sequence>MTASAARSSSAPVLLLTGALGSGKTTLLSRLVDHPALATAVVIVNELGDVVIDQHLVREVDDSTMVLGSGCICCSLRGDLAAELRDLLVRRSRGQLAPFDRVVIETTGVADPGPVIQTLLVDPLLRHRFPLERVVTTVDAVNGLAERDDDEVWLHQVMAADRLIVTKGDVADATAVERAVAQLNPTAGIARATRGVVDPDVLFGGATSYRRVADAVRSVPGHGTAVTSFTVELDERVDWSVFGIWLSMLLRARGNDILRVKGLLDVGGAGPLVLNGVRHVVHGPQHLPEWPVGHDRASQLVFITRRVARDEIEASLRAFLRRYGRASRPSS</sequence>
<dbReference type="Pfam" id="PF02492">
    <property type="entry name" value="cobW"/>
    <property type="match status" value="1"/>
</dbReference>
<dbReference type="eggNOG" id="COG0523">
    <property type="taxonomic scope" value="Bacteria"/>
</dbReference>
<dbReference type="CDD" id="cd03112">
    <property type="entry name" value="CobW-like"/>
    <property type="match status" value="1"/>
</dbReference>
<dbReference type="GO" id="GO:0000166">
    <property type="term" value="F:nucleotide binding"/>
    <property type="evidence" value="ECO:0007669"/>
    <property type="project" value="UniProtKB-KW"/>
</dbReference>
<dbReference type="GO" id="GO:0005737">
    <property type="term" value="C:cytoplasm"/>
    <property type="evidence" value="ECO:0007669"/>
    <property type="project" value="TreeGrafter"/>
</dbReference>
<dbReference type="SUPFAM" id="SSF90002">
    <property type="entry name" value="Hypothetical protein YjiA, C-terminal domain"/>
    <property type="match status" value="1"/>
</dbReference>
<evidence type="ECO:0000256" key="2">
    <source>
        <dbReference type="ARBA" id="ARBA00022801"/>
    </source>
</evidence>
<dbReference type="Proteomes" id="UP000008229">
    <property type="component" value="Chromosome"/>
</dbReference>
<keyword evidence="8" id="KW-1185">Reference proteome</keyword>
<feature type="domain" description="CobW C-terminal" evidence="6">
    <location>
        <begin position="226"/>
        <end position="320"/>
    </location>
</feature>
<dbReference type="Gene3D" id="3.40.50.300">
    <property type="entry name" value="P-loop containing nucleotide triphosphate hydrolases"/>
    <property type="match status" value="1"/>
</dbReference>
<dbReference type="InterPro" id="IPR003495">
    <property type="entry name" value="CobW/HypB/UreG_nucleotide-bd"/>
</dbReference>
<evidence type="ECO:0000256" key="4">
    <source>
        <dbReference type="ARBA" id="ARBA00034320"/>
    </source>
</evidence>
<accession>D3F489</accession>
<dbReference type="InterPro" id="IPR051316">
    <property type="entry name" value="Zinc-reg_GTPase_activator"/>
</dbReference>